<feature type="region of interest" description="Disordered" evidence="3">
    <location>
        <begin position="133"/>
        <end position="159"/>
    </location>
</feature>
<evidence type="ECO:0000313" key="7">
    <source>
        <dbReference type="Proteomes" id="UP000747110"/>
    </source>
</evidence>
<evidence type="ECO:0000256" key="1">
    <source>
        <dbReference type="ARBA" id="ARBA00022679"/>
    </source>
</evidence>
<dbReference type="PANTHER" id="PTHR11364:SF27">
    <property type="entry name" value="SULFURTRANSFERASE"/>
    <property type="match status" value="1"/>
</dbReference>
<comment type="caution">
    <text evidence="5">The sequence shown here is derived from an EMBL/GenBank/DDBJ whole genome shotgun (WGS) entry which is preliminary data.</text>
</comment>
<organism evidence="5 7">
    <name type="scientific">Volvox reticuliferus</name>
    <dbReference type="NCBI Taxonomy" id="1737510"/>
    <lineage>
        <taxon>Eukaryota</taxon>
        <taxon>Viridiplantae</taxon>
        <taxon>Chlorophyta</taxon>
        <taxon>core chlorophytes</taxon>
        <taxon>Chlorophyceae</taxon>
        <taxon>CS clade</taxon>
        <taxon>Chlamydomonadales</taxon>
        <taxon>Volvocaceae</taxon>
        <taxon>Volvox</taxon>
    </lineage>
</organism>
<evidence type="ECO:0000256" key="3">
    <source>
        <dbReference type="SAM" id="MobiDB-lite"/>
    </source>
</evidence>
<keyword evidence="7" id="KW-1185">Reference proteome</keyword>
<evidence type="ECO:0000256" key="2">
    <source>
        <dbReference type="ARBA" id="ARBA00022737"/>
    </source>
</evidence>
<dbReference type="SUPFAM" id="SSF52821">
    <property type="entry name" value="Rhodanese/Cell cycle control phosphatase"/>
    <property type="match status" value="1"/>
</dbReference>
<evidence type="ECO:0000313" key="6">
    <source>
        <dbReference type="EMBL" id="GIM04728.1"/>
    </source>
</evidence>
<sequence length="420" mass="44925">MAFCFNAKLTRHDVKAWTAQLCRNRHQHPPSQCFIQRRRKLNLYAEASNSGGPRGPCVGVAWLQRNLEISRLYDARGCISGQFDTADSRACSANYDAYLEGHIPGAVFVNWLSDGAAWQDRDDSCPLGCCRGGSNSGDSSSGGSGNRNSGGDGSGSREHGFRTRTLSVVVDPDVYVPCFESRGLTADRPVVVYDIGTDMIAARVWWQLLLYGHPTPYVLAGGWQAWLAEAGESELYECCPLKLSSVYDVEPQLHYRASPTEFRLAATRATDSRESMAQTVAVLLLPEPISSVSKSEGAISGNGPDDLPLARCLSLPSLIRACLATSTNNAGGGCSYNSCTGSSSDRNYGGVATWTSVVLGMERNALAHCMEEALGGVTVGPCSPARLLLASPHDAALSACAVGALLYAAGHERWAVCETW</sequence>
<keyword evidence="2" id="KW-0677">Repeat</keyword>
<dbReference type="GO" id="GO:0004792">
    <property type="term" value="F:thiosulfate-cyanide sulfurtransferase activity"/>
    <property type="evidence" value="ECO:0007669"/>
    <property type="project" value="InterPro"/>
</dbReference>
<dbReference type="EMBL" id="BNCQ01000017">
    <property type="protein sequence ID" value="GIM04728.1"/>
    <property type="molecule type" value="Genomic_DNA"/>
</dbReference>
<dbReference type="Gene3D" id="3.40.250.10">
    <property type="entry name" value="Rhodanese-like domain"/>
    <property type="match status" value="1"/>
</dbReference>
<dbReference type="Pfam" id="PF00581">
    <property type="entry name" value="Rhodanese"/>
    <property type="match status" value="1"/>
</dbReference>
<evidence type="ECO:0000259" key="4">
    <source>
        <dbReference type="PROSITE" id="PS50206"/>
    </source>
</evidence>
<feature type="domain" description="Rhodanese" evidence="4">
    <location>
        <begin position="87"/>
        <end position="235"/>
    </location>
</feature>
<dbReference type="PROSITE" id="PS00380">
    <property type="entry name" value="RHODANESE_1"/>
    <property type="match status" value="1"/>
</dbReference>
<dbReference type="SMART" id="SM00450">
    <property type="entry name" value="RHOD"/>
    <property type="match status" value="1"/>
</dbReference>
<proteinExistence type="predicted"/>
<dbReference type="GO" id="GO:0005739">
    <property type="term" value="C:mitochondrion"/>
    <property type="evidence" value="ECO:0007669"/>
    <property type="project" value="TreeGrafter"/>
</dbReference>
<dbReference type="AlphaFoldDB" id="A0A8J4CES5"/>
<dbReference type="PROSITE" id="PS50206">
    <property type="entry name" value="RHODANESE_3"/>
    <property type="match status" value="1"/>
</dbReference>
<dbReference type="InterPro" id="IPR036873">
    <property type="entry name" value="Rhodanese-like_dom_sf"/>
</dbReference>
<feature type="compositionally biased region" description="Gly residues" evidence="3">
    <location>
        <begin position="133"/>
        <end position="154"/>
    </location>
</feature>
<dbReference type="PANTHER" id="PTHR11364">
    <property type="entry name" value="THIOSULFATE SULFERTANSFERASE"/>
    <property type="match status" value="1"/>
</dbReference>
<dbReference type="InterPro" id="IPR045078">
    <property type="entry name" value="TST/MPST-like"/>
</dbReference>
<dbReference type="EMBL" id="BNCP01000020">
    <property type="protein sequence ID" value="GIL81074.1"/>
    <property type="molecule type" value="Genomic_DNA"/>
</dbReference>
<reference evidence="5" key="1">
    <citation type="journal article" date="2021" name="Proc. Natl. Acad. Sci. U.S.A.">
        <title>Three genomes in the algal genus Volvox reveal the fate of a haploid sex-determining region after a transition to homothallism.</title>
        <authorList>
            <person name="Yamamoto K."/>
            <person name="Hamaji T."/>
            <person name="Kawai-Toyooka H."/>
            <person name="Matsuzaki R."/>
            <person name="Takahashi F."/>
            <person name="Nishimura Y."/>
            <person name="Kawachi M."/>
            <person name="Noguchi H."/>
            <person name="Minakuchi Y."/>
            <person name="Umen J.G."/>
            <person name="Toyoda A."/>
            <person name="Nozaki H."/>
        </authorList>
    </citation>
    <scope>NUCLEOTIDE SEQUENCE</scope>
    <source>
        <strain evidence="6">NIES-3785</strain>
        <strain evidence="5">NIES-3786</strain>
    </source>
</reference>
<dbReference type="OrthoDB" id="270167at2759"/>
<evidence type="ECO:0000313" key="5">
    <source>
        <dbReference type="EMBL" id="GIL81074.1"/>
    </source>
</evidence>
<dbReference type="Proteomes" id="UP000722791">
    <property type="component" value="Unassembled WGS sequence"/>
</dbReference>
<accession>A0A8J4CES5</accession>
<dbReference type="Proteomes" id="UP000747110">
    <property type="component" value="Unassembled WGS sequence"/>
</dbReference>
<name>A0A8J4CES5_9CHLO</name>
<dbReference type="InterPro" id="IPR001307">
    <property type="entry name" value="Thiosulphate_STrfase_CS"/>
</dbReference>
<keyword evidence="1" id="KW-0808">Transferase</keyword>
<dbReference type="InterPro" id="IPR001763">
    <property type="entry name" value="Rhodanese-like_dom"/>
</dbReference>
<protein>
    <recommendedName>
        <fullName evidence="4">Rhodanese domain-containing protein</fullName>
    </recommendedName>
</protein>
<gene>
    <name evidence="5" type="ORF">Vretifemale_10206</name>
    <name evidence="6" type="ORF">Vretimale_9226</name>
</gene>